<proteinExistence type="predicted"/>
<keyword evidence="3" id="KW-1185">Reference proteome</keyword>
<dbReference type="Proteomes" id="UP000473014">
    <property type="component" value="Unassembled WGS sequence"/>
</dbReference>
<dbReference type="Pfam" id="PF04233">
    <property type="entry name" value="Phage_Mu_F"/>
    <property type="match status" value="1"/>
</dbReference>
<accession>A0A6G2BDF7</accession>
<dbReference type="AlphaFoldDB" id="A0A6G2BDF7"/>
<comment type="caution">
    <text evidence="2">The sequence shown here is derived from an EMBL/GenBank/DDBJ whole genome shotgun (WGS) entry which is preliminary data.</text>
</comment>
<name>A0A6G2BDF7_9ACTN</name>
<evidence type="ECO:0000313" key="2">
    <source>
        <dbReference type="EMBL" id="MTE20288.1"/>
    </source>
</evidence>
<feature type="domain" description="Phage head morphogenesis" evidence="1">
    <location>
        <begin position="76"/>
        <end position="199"/>
    </location>
</feature>
<evidence type="ECO:0000313" key="3">
    <source>
        <dbReference type="Proteomes" id="UP000473014"/>
    </source>
</evidence>
<gene>
    <name evidence="2" type="ORF">F0L17_14455</name>
</gene>
<sequence>MWGRRVSRITRRLLGITEQGAGQAADAAGVPLPDDWRNLRDRHNRPDLLPPAVAAYLDTTRTLLDGVGDRLAEQARTTLAEGLADGEDTEQLADRLRAVFAADGTQLGETRAERIARTEATRAWNAGAVGAARDLTGPDRPLVKQWTTRRDNRVRHAHDLVDGQLQLLDDPFQVAGHAMDYPGDPTAPPELTVNCRCIAVVERAPRTAASEPKGQTRGGVFETQADPAEHLDNERNSLPPGTAQEVTVTADAIDPEQPRRWHTPGDTALAFENQQTGDGRVFSPGALYWENGPWPLQYADEMLEGHRGAELAGAIEYISRDNDRIPGAGVLYPTQFAGASSIRLLEEGAPLGVSIDLDDVDIAVVARPEKLEEDDNEEEPVLLASLASASVLQHPDGHWTVHATNIVDLAASGDGPAVRASHTVQWTIGPDGSVHAPELHAALTAAGVETATELKAAAGDPDDTTGEVIHTENAGDFLMRITRARVRGATLVSMPAFARARIVLNNDTTASADAPAPGQRMRDVVIYVSTSPIPVSAADVAKALDMTVSQARDYLIRATAAGRLVRLSPGRYVGTSTLPEGEITASMSGDLDLPIHDDYDADWDGDAAASRVLDWATTGDTGDPDRLGAAFLYRDPDADPATLAAYKLGIADVYDGELHIVVRAVYAVANVLEGGRGGVDIPAGEQDTLRERVTALYDRIADHFDRDITPPWDREEADELEASAWQEMQALPPMPAAWFKEPTAEELPPGSGGVHYADGRIYGWVAQAGVPHEAYPGKNLTIESLGEIDTTAFLRTRFRLDDGTTVKVGAFTMNAGHHRDGAECETAACQFDDTRTVAGIVTVGINAGGMWFSGAAAPWLSEWDRAVFAACQPSYHMRQENGRWALRAVLSVPVPGHPSRLAASAVIDRANMALAASATPAPAPAEQPATGTDVKSLAAALAAELRTSGVLATVVGEEITRQQQARAEIERLAQQLAPARAEVAAGMAASIKGEN</sequence>
<protein>
    <recommendedName>
        <fullName evidence="1">Phage head morphogenesis domain-containing protein</fullName>
    </recommendedName>
</protein>
<dbReference type="OrthoDB" id="3213130at2"/>
<organism evidence="2 3">
    <name type="scientific">Streptomyces taklimakanensis</name>
    <dbReference type="NCBI Taxonomy" id="2569853"/>
    <lineage>
        <taxon>Bacteria</taxon>
        <taxon>Bacillati</taxon>
        <taxon>Actinomycetota</taxon>
        <taxon>Actinomycetes</taxon>
        <taxon>Kitasatosporales</taxon>
        <taxon>Streptomycetaceae</taxon>
        <taxon>Streptomyces</taxon>
    </lineage>
</organism>
<dbReference type="EMBL" id="WIXO01000001">
    <property type="protein sequence ID" value="MTE20288.1"/>
    <property type="molecule type" value="Genomic_DNA"/>
</dbReference>
<reference evidence="2 3" key="1">
    <citation type="submission" date="2019-11" db="EMBL/GenBank/DDBJ databases">
        <authorList>
            <person name="Yuan L."/>
        </authorList>
    </citation>
    <scope>NUCLEOTIDE SEQUENCE [LARGE SCALE GENOMIC DNA]</scope>
    <source>
        <strain evidence="2 3">TRM43335</strain>
    </source>
</reference>
<dbReference type="InterPro" id="IPR006528">
    <property type="entry name" value="Phage_head_morphogenesis_dom"/>
</dbReference>
<evidence type="ECO:0000259" key="1">
    <source>
        <dbReference type="Pfam" id="PF04233"/>
    </source>
</evidence>